<keyword evidence="2 9" id="KW-0813">Transport</keyword>
<dbReference type="InterPro" id="IPR025966">
    <property type="entry name" value="OppC_N"/>
</dbReference>
<keyword evidence="12" id="KW-1185">Reference proteome</keyword>
<comment type="similarity">
    <text evidence="8">Belongs to the binding-protein-dependent transport system permease family. OppBC subfamily.</text>
</comment>
<dbReference type="RefSeq" id="WP_132690270.1">
    <property type="nucleotide sequence ID" value="NZ_SMFT01000002.1"/>
</dbReference>
<dbReference type="EMBL" id="SMFT01000002">
    <property type="protein sequence ID" value="TCJ98674.1"/>
    <property type="molecule type" value="Genomic_DNA"/>
</dbReference>
<dbReference type="AlphaFoldDB" id="A0A4R1FXZ1"/>
<dbReference type="InterPro" id="IPR000515">
    <property type="entry name" value="MetI-like"/>
</dbReference>
<dbReference type="Pfam" id="PF00528">
    <property type="entry name" value="BPD_transp_1"/>
    <property type="match status" value="1"/>
</dbReference>
<feature type="transmembrane region" description="Helical" evidence="9">
    <location>
        <begin position="26"/>
        <end position="49"/>
    </location>
</feature>
<keyword evidence="6 9" id="KW-1133">Transmembrane helix</keyword>
<comment type="subcellular location">
    <subcellularLocation>
        <location evidence="1">Cell inner membrane</location>
        <topology evidence="1">Multi-pass membrane protein</topology>
    </subcellularLocation>
    <subcellularLocation>
        <location evidence="9">Cell membrane</location>
        <topology evidence="9">Multi-pass membrane protein</topology>
    </subcellularLocation>
</comment>
<organism evidence="11 12">
    <name type="scientific">Volucribacter psittacicida</name>
    <dbReference type="NCBI Taxonomy" id="203482"/>
    <lineage>
        <taxon>Bacteria</taxon>
        <taxon>Pseudomonadati</taxon>
        <taxon>Pseudomonadota</taxon>
        <taxon>Gammaproteobacteria</taxon>
        <taxon>Pasteurellales</taxon>
        <taxon>Pasteurellaceae</taxon>
        <taxon>Volucribacter</taxon>
    </lineage>
</organism>
<dbReference type="OrthoDB" id="9805884at2"/>
<evidence type="ECO:0000313" key="11">
    <source>
        <dbReference type="EMBL" id="TCJ98674.1"/>
    </source>
</evidence>
<evidence type="ECO:0000313" key="12">
    <source>
        <dbReference type="Proteomes" id="UP000294702"/>
    </source>
</evidence>
<dbReference type="PANTHER" id="PTHR43386">
    <property type="entry name" value="OLIGOPEPTIDE TRANSPORT SYSTEM PERMEASE PROTEIN APPC"/>
    <property type="match status" value="1"/>
</dbReference>
<dbReference type="Proteomes" id="UP000294702">
    <property type="component" value="Unassembled WGS sequence"/>
</dbReference>
<sequence length="295" mass="32941">MQDKEPEEFRERETLRAIWRLFRQDIMAVFSFYLFIGLVIFALFGQWIAPYSADWQFVGQELLPPSWHDNGKVAYFLGTDDLGRDLLSRIITGTSYTFGAAFLVIIATAILGGILGILAGMSSGLKSRILGHFLDAFLSVPILLIAIIIATLMEASLINAMLAIFFALLPHFVHEIAQAIQKELKKEYVIALRLDGASKWVLLKEAILPNIAIPYIRETSRSFTIAIFDISALSFIALGAQRPTPEWGVMTRDALELIYLAPWTMIFPGVAIIISILVVIMLGNGLCKAINRYDE</sequence>
<reference evidence="11 12" key="1">
    <citation type="submission" date="2019-03" db="EMBL/GenBank/DDBJ databases">
        <title>Genomic Encyclopedia of Type Strains, Phase IV (KMG-IV): sequencing the most valuable type-strain genomes for metagenomic binning, comparative biology and taxonomic classification.</title>
        <authorList>
            <person name="Goeker M."/>
        </authorList>
    </citation>
    <scope>NUCLEOTIDE SEQUENCE [LARGE SCALE GENOMIC DNA]</scope>
    <source>
        <strain evidence="11 12">DSM 15534</strain>
    </source>
</reference>
<feature type="transmembrane region" description="Helical" evidence="9">
    <location>
        <begin position="133"/>
        <end position="152"/>
    </location>
</feature>
<evidence type="ECO:0000256" key="6">
    <source>
        <dbReference type="ARBA" id="ARBA00022989"/>
    </source>
</evidence>
<feature type="transmembrane region" description="Helical" evidence="9">
    <location>
        <begin position="223"/>
        <end position="240"/>
    </location>
</feature>
<evidence type="ECO:0000256" key="2">
    <source>
        <dbReference type="ARBA" id="ARBA00022448"/>
    </source>
</evidence>
<protein>
    <submittedName>
        <fullName evidence="11">Cationic peptide transport system permease protein</fullName>
    </submittedName>
</protein>
<dbReference type="PANTHER" id="PTHR43386:SF5">
    <property type="entry name" value="PUTRESCINE EXPORT SYSTEM PERMEASE PROTEIN SAPC"/>
    <property type="match status" value="1"/>
</dbReference>
<evidence type="ECO:0000256" key="3">
    <source>
        <dbReference type="ARBA" id="ARBA00022475"/>
    </source>
</evidence>
<evidence type="ECO:0000256" key="9">
    <source>
        <dbReference type="RuleBase" id="RU363032"/>
    </source>
</evidence>
<accession>A0A4R1FXZ1</accession>
<name>A0A4R1FXZ1_9PAST</name>
<evidence type="ECO:0000256" key="4">
    <source>
        <dbReference type="ARBA" id="ARBA00022519"/>
    </source>
</evidence>
<keyword evidence="3" id="KW-1003">Cell membrane</keyword>
<comment type="caution">
    <text evidence="11">The sequence shown here is derived from an EMBL/GenBank/DDBJ whole genome shotgun (WGS) entry which is preliminary data.</text>
</comment>
<feature type="transmembrane region" description="Helical" evidence="9">
    <location>
        <begin position="158"/>
        <end position="177"/>
    </location>
</feature>
<dbReference type="CDD" id="cd06261">
    <property type="entry name" value="TM_PBP2"/>
    <property type="match status" value="1"/>
</dbReference>
<dbReference type="PROSITE" id="PS50928">
    <property type="entry name" value="ABC_TM1"/>
    <property type="match status" value="1"/>
</dbReference>
<dbReference type="GO" id="GO:0055085">
    <property type="term" value="P:transmembrane transport"/>
    <property type="evidence" value="ECO:0007669"/>
    <property type="project" value="InterPro"/>
</dbReference>
<gene>
    <name evidence="11" type="ORF">EV694_1088</name>
</gene>
<dbReference type="Gene3D" id="1.10.3720.10">
    <property type="entry name" value="MetI-like"/>
    <property type="match status" value="1"/>
</dbReference>
<evidence type="ECO:0000259" key="10">
    <source>
        <dbReference type="PROSITE" id="PS50928"/>
    </source>
</evidence>
<dbReference type="SUPFAM" id="SSF161098">
    <property type="entry name" value="MetI-like"/>
    <property type="match status" value="1"/>
</dbReference>
<dbReference type="InterPro" id="IPR050366">
    <property type="entry name" value="BP-dependent_transpt_permease"/>
</dbReference>
<keyword evidence="7 9" id="KW-0472">Membrane</keyword>
<keyword evidence="5 9" id="KW-0812">Transmembrane</keyword>
<evidence type="ECO:0000256" key="5">
    <source>
        <dbReference type="ARBA" id="ARBA00022692"/>
    </source>
</evidence>
<proteinExistence type="inferred from homology"/>
<evidence type="ECO:0000256" key="7">
    <source>
        <dbReference type="ARBA" id="ARBA00023136"/>
    </source>
</evidence>
<evidence type="ECO:0000256" key="8">
    <source>
        <dbReference type="ARBA" id="ARBA00024202"/>
    </source>
</evidence>
<feature type="domain" description="ABC transmembrane type-1" evidence="10">
    <location>
        <begin position="98"/>
        <end position="283"/>
    </location>
</feature>
<keyword evidence="4" id="KW-0997">Cell inner membrane</keyword>
<evidence type="ECO:0000256" key="1">
    <source>
        <dbReference type="ARBA" id="ARBA00004429"/>
    </source>
</evidence>
<dbReference type="Pfam" id="PF12911">
    <property type="entry name" value="OppC_N"/>
    <property type="match status" value="1"/>
</dbReference>
<dbReference type="InterPro" id="IPR035906">
    <property type="entry name" value="MetI-like_sf"/>
</dbReference>
<dbReference type="GO" id="GO:0005886">
    <property type="term" value="C:plasma membrane"/>
    <property type="evidence" value="ECO:0007669"/>
    <property type="project" value="UniProtKB-SubCell"/>
</dbReference>
<feature type="transmembrane region" description="Helical" evidence="9">
    <location>
        <begin position="96"/>
        <end position="121"/>
    </location>
</feature>
<feature type="transmembrane region" description="Helical" evidence="9">
    <location>
        <begin position="260"/>
        <end position="282"/>
    </location>
</feature>